<dbReference type="Proteomes" id="UP000237144">
    <property type="component" value="Unassembled WGS sequence"/>
</dbReference>
<organism evidence="1 2">
    <name type="scientific">Rhodotorula taiwanensis</name>
    <dbReference type="NCBI Taxonomy" id="741276"/>
    <lineage>
        <taxon>Eukaryota</taxon>
        <taxon>Fungi</taxon>
        <taxon>Dikarya</taxon>
        <taxon>Basidiomycota</taxon>
        <taxon>Pucciniomycotina</taxon>
        <taxon>Microbotryomycetes</taxon>
        <taxon>Sporidiobolales</taxon>
        <taxon>Sporidiobolaceae</taxon>
        <taxon>Rhodotorula</taxon>
    </lineage>
</organism>
<evidence type="ECO:0000313" key="1">
    <source>
        <dbReference type="EMBL" id="POY75726.1"/>
    </source>
</evidence>
<gene>
    <name evidence="1" type="ORF">BMF94_1349</name>
</gene>
<evidence type="ECO:0000313" key="2">
    <source>
        <dbReference type="Proteomes" id="UP000237144"/>
    </source>
</evidence>
<protein>
    <recommendedName>
        <fullName evidence="3">Proteasome assembly chaperone 3</fullName>
    </recommendedName>
</protein>
<dbReference type="EMBL" id="PJQD01000013">
    <property type="protein sequence ID" value="POY75726.1"/>
    <property type="molecule type" value="Genomic_DNA"/>
</dbReference>
<accession>A0A2S5BG24</accession>
<dbReference type="InterPro" id="IPR032157">
    <property type="entry name" value="PAC4"/>
</dbReference>
<reference evidence="1 2" key="1">
    <citation type="journal article" date="2018" name="Front. Microbiol.">
        <title>Prospects for Fungal Bioremediation of Acidic Radioactive Waste Sites: Characterization and Genome Sequence of Rhodotorula taiwanensis MD1149.</title>
        <authorList>
            <person name="Tkavc R."/>
            <person name="Matrosova V.Y."/>
            <person name="Grichenko O.E."/>
            <person name="Gostincar C."/>
            <person name="Volpe R.P."/>
            <person name="Klimenkova P."/>
            <person name="Gaidamakova E.K."/>
            <person name="Zhou C.E."/>
            <person name="Stewart B.J."/>
            <person name="Lyman M.G."/>
            <person name="Malfatti S.A."/>
            <person name="Rubinfeld B."/>
            <person name="Courtot M."/>
            <person name="Singh J."/>
            <person name="Dalgard C.L."/>
            <person name="Hamilton T."/>
            <person name="Frey K.G."/>
            <person name="Gunde-Cimerman N."/>
            <person name="Dugan L."/>
            <person name="Daly M.J."/>
        </authorList>
    </citation>
    <scope>NUCLEOTIDE SEQUENCE [LARGE SCALE GENOMIC DNA]</scope>
    <source>
        <strain evidence="1 2">MD1149</strain>
    </source>
</reference>
<dbReference type="AlphaFoldDB" id="A0A2S5BG24"/>
<comment type="caution">
    <text evidence="1">The sequence shown here is derived from an EMBL/GenBank/DDBJ whole genome shotgun (WGS) entry which is preliminary data.</text>
</comment>
<name>A0A2S5BG24_9BASI</name>
<evidence type="ECO:0008006" key="3">
    <source>
        <dbReference type="Google" id="ProtNLM"/>
    </source>
</evidence>
<keyword evidence="2" id="KW-1185">Reference proteome</keyword>
<proteinExistence type="predicted"/>
<dbReference type="GO" id="GO:0043248">
    <property type="term" value="P:proteasome assembly"/>
    <property type="evidence" value="ECO:0007669"/>
    <property type="project" value="InterPro"/>
</dbReference>
<sequence>MTTRTLVLDLDRYDAAYSQPLLAQVTVIGPDAVWLAIGGQPAPFSLMQDTAVAMPRPGAVAPAATSLTSSAPASLALASRLSKRYASQVFLSLDLSSLADATTGSASSDRAMLPLEKALLVQLDQVLERRRTTATVS</sequence>
<dbReference type="OrthoDB" id="2527468at2759"/>
<dbReference type="Pfam" id="PF16093">
    <property type="entry name" value="PAC4"/>
    <property type="match status" value="1"/>
</dbReference>